<dbReference type="EMBL" id="WBOF01000004">
    <property type="protein sequence ID" value="MQS17430.1"/>
    <property type="molecule type" value="Genomic_DNA"/>
</dbReference>
<evidence type="ECO:0000256" key="3">
    <source>
        <dbReference type="ARBA" id="ARBA00005638"/>
    </source>
</evidence>
<dbReference type="Gene3D" id="3.40.190.10">
    <property type="entry name" value="Periplasmic binding protein-like II"/>
    <property type="match status" value="2"/>
</dbReference>
<comment type="function">
    <text evidence="2">Tetrapolymerization of the monopyrrole PBG into the hydroxymethylbilane pre-uroporphyrinogen in several discrete steps.</text>
</comment>
<evidence type="ECO:0000259" key="11">
    <source>
        <dbReference type="Pfam" id="PF03900"/>
    </source>
</evidence>
<feature type="domain" description="Porphobilinogen deaminase C-terminal" evidence="11">
    <location>
        <begin position="225"/>
        <end position="294"/>
    </location>
</feature>
<reference evidence="12 13" key="1">
    <citation type="submission" date="2019-09" db="EMBL/GenBank/DDBJ databases">
        <title>Genome Sequences of Streptomyces kaniharaensis ATCC 21070.</title>
        <authorList>
            <person name="Zhu W."/>
            <person name="De Crecy-Lagard V."/>
            <person name="Richards N.G."/>
        </authorList>
    </citation>
    <scope>NUCLEOTIDE SEQUENCE [LARGE SCALE GENOMIC DNA]</scope>
    <source>
        <strain evidence="12 13">SF-557</strain>
    </source>
</reference>
<dbReference type="Pfam" id="PF01379">
    <property type="entry name" value="Porphobil_deam"/>
    <property type="match status" value="1"/>
</dbReference>
<dbReference type="PANTHER" id="PTHR11557:SF0">
    <property type="entry name" value="PORPHOBILINOGEN DEAMINASE"/>
    <property type="match status" value="1"/>
</dbReference>
<dbReference type="InterPro" id="IPR000860">
    <property type="entry name" value="HemC"/>
</dbReference>
<keyword evidence="7" id="KW-0627">Porphyrin biosynthesis</keyword>
<feature type="domain" description="Porphobilinogen deaminase N-terminal" evidence="10">
    <location>
        <begin position="3"/>
        <end position="211"/>
    </location>
</feature>
<evidence type="ECO:0000256" key="8">
    <source>
        <dbReference type="ARBA" id="ARBA00048169"/>
    </source>
</evidence>
<dbReference type="SUPFAM" id="SSF53850">
    <property type="entry name" value="Periplasmic binding protein-like II"/>
    <property type="match status" value="1"/>
</dbReference>
<dbReference type="NCBIfam" id="TIGR00212">
    <property type="entry name" value="hemC"/>
    <property type="match status" value="1"/>
</dbReference>
<dbReference type="PRINTS" id="PR00151">
    <property type="entry name" value="PORPHBDMNASE"/>
</dbReference>
<dbReference type="InterPro" id="IPR036803">
    <property type="entry name" value="Porphobilinogen_deaminase_C_sf"/>
</dbReference>
<dbReference type="PANTHER" id="PTHR11557">
    <property type="entry name" value="PORPHOBILINOGEN DEAMINASE"/>
    <property type="match status" value="1"/>
</dbReference>
<dbReference type="PIRSF" id="PIRSF001438">
    <property type="entry name" value="4pyrrol_synth_OHMeBilane_synth"/>
    <property type="match status" value="1"/>
</dbReference>
<accession>A0A6N7L113</accession>
<evidence type="ECO:0000256" key="6">
    <source>
        <dbReference type="ARBA" id="ARBA00022679"/>
    </source>
</evidence>
<dbReference type="FunFam" id="3.40.190.10:FF:000005">
    <property type="entry name" value="Porphobilinogen deaminase"/>
    <property type="match status" value="1"/>
</dbReference>
<keyword evidence="13" id="KW-1185">Reference proteome</keyword>
<dbReference type="PROSITE" id="PS00533">
    <property type="entry name" value="PORPHOBILINOGEN_DEAM"/>
    <property type="match status" value="1"/>
</dbReference>
<dbReference type="Gene3D" id="3.30.160.40">
    <property type="entry name" value="Porphobilinogen deaminase, C-terminal domain"/>
    <property type="match status" value="1"/>
</dbReference>
<evidence type="ECO:0000256" key="4">
    <source>
        <dbReference type="ARBA" id="ARBA00011245"/>
    </source>
</evidence>
<evidence type="ECO:0000313" key="13">
    <source>
        <dbReference type="Proteomes" id="UP000450000"/>
    </source>
</evidence>
<dbReference type="GO" id="GO:0006783">
    <property type="term" value="P:heme biosynthetic process"/>
    <property type="evidence" value="ECO:0007669"/>
    <property type="project" value="TreeGrafter"/>
</dbReference>
<sequence>MPILVGSRGSDLARTQVRQYLELLAPLCPGVEFKRRVITEAGDRDRVSLLADVAGRSAGSAFSSRLEAALAAGEIDVAVHSLKDLPTSMPDGLVLLAPPGREAVEDALCGSTLAQLPHGARVGTGAPRRAALLRAARPDLELVPIRGNVPGRLAALKGRNRVHAVVLAVAGLRRLGLEDHITEVLPLDRFPASPGQGALGIQIRSDQQELRTLLERAGDHTVHAAVRAERSMLAELHGGCSVPVGAYVTQEPEGRLLLTGQVVSLDGAVRLTAASTSRADDPEKLGAAVAQELLDQGARDILAEIRPAAAGVR</sequence>
<keyword evidence="6 12" id="KW-0808">Transferase</keyword>
<comment type="catalytic activity">
    <reaction evidence="8">
        <text>4 porphobilinogen + H2O = hydroxymethylbilane + 4 NH4(+)</text>
        <dbReference type="Rhea" id="RHEA:13185"/>
        <dbReference type="ChEBI" id="CHEBI:15377"/>
        <dbReference type="ChEBI" id="CHEBI:28938"/>
        <dbReference type="ChEBI" id="CHEBI:57845"/>
        <dbReference type="ChEBI" id="CHEBI:58126"/>
        <dbReference type="EC" id="2.5.1.61"/>
    </reaction>
</comment>
<dbReference type="InterPro" id="IPR022418">
    <property type="entry name" value="Porphobilinogen_deaminase_C"/>
</dbReference>
<gene>
    <name evidence="12" type="primary">hemC</name>
    <name evidence="12" type="ORF">F7Q99_35925</name>
</gene>
<dbReference type="InterPro" id="IPR022419">
    <property type="entry name" value="Porphobilin_deaminase_cofac_BS"/>
</dbReference>
<dbReference type="SUPFAM" id="SSF54782">
    <property type="entry name" value="Porphobilinogen deaminase (hydroxymethylbilane synthase), C-terminal domain"/>
    <property type="match status" value="1"/>
</dbReference>
<comment type="similarity">
    <text evidence="3">Belongs to the HMBS family.</text>
</comment>
<protein>
    <recommendedName>
        <fullName evidence="5 9">Hydroxymethylbilane synthase</fullName>
        <ecNumber evidence="5 9">2.5.1.61</ecNumber>
    </recommendedName>
</protein>
<dbReference type="GO" id="GO:0004418">
    <property type="term" value="F:hydroxymethylbilane synthase activity"/>
    <property type="evidence" value="ECO:0007669"/>
    <property type="project" value="UniProtKB-UniRule"/>
</dbReference>
<evidence type="ECO:0000256" key="1">
    <source>
        <dbReference type="ARBA" id="ARBA00001916"/>
    </source>
</evidence>
<evidence type="ECO:0000259" key="10">
    <source>
        <dbReference type="Pfam" id="PF01379"/>
    </source>
</evidence>
<dbReference type="EC" id="2.5.1.61" evidence="5 9"/>
<comment type="cofactor">
    <cofactor evidence="1">
        <name>dipyrromethane</name>
        <dbReference type="ChEBI" id="CHEBI:60342"/>
    </cofactor>
</comment>
<dbReference type="Proteomes" id="UP000450000">
    <property type="component" value="Unassembled WGS sequence"/>
</dbReference>
<dbReference type="AlphaFoldDB" id="A0A6N7L113"/>
<dbReference type="InterPro" id="IPR022417">
    <property type="entry name" value="Porphobilin_deaminase_N"/>
</dbReference>
<dbReference type="RefSeq" id="WP_326847513.1">
    <property type="nucleotide sequence ID" value="NZ_WBOF01000004.1"/>
</dbReference>
<evidence type="ECO:0000256" key="5">
    <source>
        <dbReference type="ARBA" id="ARBA00012655"/>
    </source>
</evidence>
<proteinExistence type="inferred from homology"/>
<evidence type="ECO:0000256" key="7">
    <source>
        <dbReference type="ARBA" id="ARBA00023244"/>
    </source>
</evidence>
<evidence type="ECO:0000256" key="9">
    <source>
        <dbReference type="NCBIfam" id="TIGR00212"/>
    </source>
</evidence>
<evidence type="ECO:0000313" key="12">
    <source>
        <dbReference type="EMBL" id="MQS17430.1"/>
    </source>
</evidence>
<comment type="caution">
    <text evidence="12">The sequence shown here is derived from an EMBL/GenBank/DDBJ whole genome shotgun (WGS) entry which is preliminary data.</text>
</comment>
<name>A0A6N7L113_9ACTN</name>
<organism evidence="12 13">
    <name type="scientific">Streptomyces kaniharaensis</name>
    <dbReference type="NCBI Taxonomy" id="212423"/>
    <lineage>
        <taxon>Bacteria</taxon>
        <taxon>Bacillati</taxon>
        <taxon>Actinomycetota</taxon>
        <taxon>Actinomycetes</taxon>
        <taxon>Kitasatosporales</taxon>
        <taxon>Streptomycetaceae</taxon>
        <taxon>Streptomyces</taxon>
    </lineage>
</organism>
<comment type="subunit">
    <text evidence="4">Monomer.</text>
</comment>
<dbReference type="Pfam" id="PF03900">
    <property type="entry name" value="Porphobil_deamC"/>
    <property type="match status" value="1"/>
</dbReference>
<dbReference type="GO" id="GO:0005737">
    <property type="term" value="C:cytoplasm"/>
    <property type="evidence" value="ECO:0007669"/>
    <property type="project" value="UniProtKB-UniRule"/>
</dbReference>
<evidence type="ECO:0000256" key="2">
    <source>
        <dbReference type="ARBA" id="ARBA00002869"/>
    </source>
</evidence>